<organism evidence="2 3">
    <name type="scientific">Streptomyces ruber</name>
    <dbReference type="NCBI Taxonomy" id="83378"/>
    <lineage>
        <taxon>Bacteria</taxon>
        <taxon>Bacillati</taxon>
        <taxon>Actinomycetota</taxon>
        <taxon>Actinomycetes</taxon>
        <taxon>Kitasatosporales</taxon>
        <taxon>Streptomycetaceae</taxon>
        <taxon>Streptomyces</taxon>
    </lineage>
</organism>
<keyword evidence="3" id="KW-1185">Reference proteome</keyword>
<gene>
    <name evidence="2" type="ORF">GCM10010145_68060</name>
</gene>
<feature type="region of interest" description="Disordered" evidence="1">
    <location>
        <begin position="24"/>
        <end position="61"/>
    </location>
</feature>
<accession>A0A918BS46</accession>
<reference evidence="2" key="1">
    <citation type="journal article" date="2014" name="Int. J. Syst. Evol. Microbiol.">
        <title>Complete genome sequence of Corynebacterium casei LMG S-19264T (=DSM 44701T), isolated from a smear-ripened cheese.</title>
        <authorList>
            <consortium name="US DOE Joint Genome Institute (JGI-PGF)"/>
            <person name="Walter F."/>
            <person name="Albersmeier A."/>
            <person name="Kalinowski J."/>
            <person name="Ruckert C."/>
        </authorList>
    </citation>
    <scope>NUCLEOTIDE SEQUENCE</scope>
    <source>
        <strain evidence="2">JCM 3131</strain>
    </source>
</reference>
<name>A0A918BS46_9ACTN</name>
<dbReference type="Proteomes" id="UP000620156">
    <property type="component" value="Unassembled WGS sequence"/>
</dbReference>
<reference evidence="2" key="2">
    <citation type="submission" date="2020-09" db="EMBL/GenBank/DDBJ databases">
        <authorList>
            <person name="Sun Q."/>
            <person name="Ohkuma M."/>
        </authorList>
    </citation>
    <scope>NUCLEOTIDE SEQUENCE</scope>
    <source>
        <strain evidence="2">JCM 3131</strain>
    </source>
</reference>
<sequence length="376" mass="40948">MSETPGTKQPGLPSVALFDHALRLHRQAPDKPLARGGEPFPDDALHDHRSRPEPPEDRDLEGREAASVLAAYFARPSAHPSELADAFHDIHVPLGPNEHVTAVAELAGRDRVRRTGRWLVRHGSDQCAVTVGLALIAAVGTVEDIPSIQTIGLLSRHFGHLAAHALERLPGGTGALLWLADRVTGWGRVYVVEALCRMDDPVARPWLLRRACDGDFLNAYFAGKVATVAQLHEALGELDIDSEMADHVGRLLVSMSDCAGMGLTLARYPHAGKVLEAHARSVGALGPTIERYFTVALLAQHLTAEPPEAAGCTAEQQAALRTSYISVLDRGEWTQVAVAGLAAEDNRMRWLANHRAPQLRLRAFPDRLPRLEDQRK</sequence>
<protein>
    <submittedName>
        <fullName evidence="2">Uncharacterized protein</fullName>
    </submittedName>
</protein>
<evidence type="ECO:0000313" key="2">
    <source>
        <dbReference type="EMBL" id="GGQ88933.1"/>
    </source>
</evidence>
<dbReference type="AlphaFoldDB" id="A0A918BS46"/>
<feature type="compositionally biased region" description="Basic and acidic residues" evidence="1">
    <location>
        <begin position="43"/>
        <end position="61"/>
    </location>
</feature>
<evidence type="ECO:0000313" key="3">
    <source>
        <dbReference type="Proteomes" id="UP000620156"/>
    </source>
</evidence>
<dbReference type="RefSeq" id="WP_189220741.1">
    <property type="nucleotide sequence ID" value="NZ_BMQK01000030.1"/>
</dbReference>
<comment type="caution">
    <text evidence="2">The sequence shown here is derived from an EMBL/GenBank/DDBJ whole genome shotgun (WGS) entry which is preliminary data.</text>
</comment>
<proteinExistence type="predicted"/>
<evidence type="ECO:0000256" key="1">
    <source>
        <dbReference type="SAM" id="MobiDB-lite"/>
    </source>
</evidence>
<dbReference type="EMBL" id="BMQK01000030">
    <property type="protein sequence ID" value="GGQ88933.1"/>
    <property type="molecule type" value="Genomic_DNA"/>
</dbReference>